<proteinExistence type="predicted"/>
<evidence type="ECO:0000313" key="1">
    <source>
        <dbReference type="EMBL" id="JAH15291.1"/>
    </source>
</evidence>
<reference evidence="1" key="1">
    <citation type="submission" date="2014-11" db="EMBL/GenBank/DDBJ databases">
        <authorList>
            <person name="Amaro Gonzalez C."/>
        </authorList>
    </citation>
    <scope>NUCLEOTIDE SEQUENCE</scope>
</reference>
<accession>A0A0E9QEL1</accession>
<dbReference type="AlphaFoldDB" id="A0A0E9QEL1"/>
<reference evidence="1" key="2">
    <citation type="journal article" date="2015" name="Fish Shellfish Immunol.">
        <title>Early steps in the European eel (Anguilla anguilla)-Vibrio vulnificus interaction in the gills: Role of the RtxA13 toxin.</title>
        <authorList>
            <person name="Callol A."/>
            <person name="Pajuelo D."/>
            <person name="Ebbesson L."/>
            <person name="Teles M."/>
            <person name="MacKenzie S."/>
            <person name="Amaro C."/>
        </authorList>
    </citation>
    <scope>NUCLEOTIDE SEQUENCE</scope>
</reference>
<dbReference type="EMBL" id="GBXM01093286">
    <property type="protein sequence ID" value="JAH15291.1"/>
    <property type="molecule type" value="Transcribed_RNA"/>
</dbReference>
<name>A0A0E9QEL1_ANGAN</name>
<organism evidence="1">
    <name type="scientific">Anguilla anguilla</name>
    <name type="common">European freshwater eel</name>
    <name type="synonym">Muraena anguilla</name>
    <dbReference type="NCBI Taxonomy" id="7936"/>
    <lineage>
        <taxon>Eukaryota</taxon>
        <taxon>Metazoa</taxon>
        <taxon>Chordata</taxon>
        <taxon>Craniata</taxon>
        <taxon>Vertebrata</taxon>
        <taxon>Euteleostomi</taxon>
        <taxon>Actinopterygii</taxon>
        <taxon>Neopterygii</taxon>
        <taxon>Teleostei</taxon>
        <taxon>Anguilliformes</taxon>
        <taxon>Anguillidae</taxon>
        <taxon>Anguilla</taxon>
    </lineage>
</organism>
<sequence length="50" mass="5792">MQFNKMCCVLIRRTCSSRGIVTTYKHYCQKPSKKLRICEALSTQEIGTHV</sequence>
<protein>
    <submittedName>
        <fullName evidence="1">Uncharacterized protein</fullName>
    </submittedName>
</protein>